<reference evidence="1" key="1">
    <citation type="submission" date="2010-07" db="EMBL/GenBank/DDBJ databases">
        <title>Complete sequence of Clostridium saccharolyticum WM1.</title>
        <authorList>
            <consortium name="US DOE Joint Genome Institute"/>
            <person name="Lucas S."/>
            <person name="Copeland A."/>
            <person name="Lapidus A."/>
            <person name="Cheng J.-F."/>
            <person name="Bruce D."/>
            <person name="Goodwin L."/>
            <person name="Pitluck S."/>
            <person name="Chertkov O."/>
            <person name="Detter J.C."/>
            <person name="Han C."/>
            <person name="Tapia R."/>
            <person name="Land M."/>
            <person name="Hauser L."/>
            <person name="Chang Y.-J."/>
            <person name="Jeffries C."/>
            <person name="Kyrpides N."/>
            <person name="Ivanova N."/>
            <person name="Mikhailova N."/>
            <person name="Mouttaki H."/>
            <person name="Lin L."/>
            <person name="Zhou J."/>
            <person name="Hemme C.L."/>
            <person name="Woyke T."/>
        </authorList>
    </citation>
    <scope>NUCLEOTIDE SEQUENCE [LARGE SCALE GENOMIC DNA]</scope>
    <source>
        <strain evidence="1">WM1</strain>
    </source>
</reference>
<dbReference type="Proteomes" id="UP000001662">
    <property type="component" value="Chromosome"/>
</dbReference>
<proteinExistence type="predicted"/>
<sequence>MLISDLGTITQLGRILQVHNAMVTEVVIRSRTTGFLSIIYARPDTDETVTESLRLYVGFDTDILNSSGQRMCLCDIQEGMFIDALISQVMEWRTPTQANAFLIVVKTNEQPLLYFTTDQIAVVDIDNFLLYTGDPDNTGNQIKFMINHTITTISDKNGNPVPFRSLRPGLLVNVTHSLIETGEIPPQANAFHIQTL</sequence>
<dbReference type="EMBL" id="CP002109">
    <property type="protein sequence ID" value="ADL05140.1"/>
    <property type="molecule type" value="Genomic_DNA"/>
</dbReference>
<dbReference type="AlphaFoldDB" id="D9R533"/>
<dbReference type="eggNOG" id="ENOG5033UUY">
    <property type="taxonomic scope" value="Bacteria"/>
</dbReference>
<keyword evidence="2" id="KW-1185">Reference proteome</keyword>
<organism evidence="1 2">
    <name type="scientific">Lacrimispora saccharolytica (strain ATCC 35040 / DSM 2544 / NRCC 2533 / WM1)</name>
    <name type="common">Clostridium saccharolyticum</name>
    <dbReference type="NCBI Taxonomy" id="610130"/>
    <lineage>
        <taxon>Bacteria</taxon>
        <taxon>Bacillati</taxon>
        <taxon>Bacillota</taxon>
        <taxon>Clostridia</taxon>
        <taxon>Lachnospirales</taxon>
        <taxon>Lachnospiraceae</taxon>
        <taxon>Lacrimispora</taxon>
    </lineage>
</organism>
<gene>
    <name evidence="1" type="ordered locus">Closa_2573</name>
</gene>
<protein>
    <submittedName>
        <fullName evidence="1">Uncharacterized protein</fullName>
    </submittedName>
</protein>
<dbReference type="STRING" id="610130.Closa_2573"/>
<dbReference type="RefSeq" id="WP_013273226.1">
    <property type="nucleotide sequence ID" value="NC_014376.1"/>
</dbReference>
<evidence type="ECO:0000313" key="2">
    <source>
        <dbReference type="Proteomes" id="UP000001662"/>
    </source>
</evidence>
<accession>D9R533</accession>
<name>D9R533_LACSW</name>
<dbReference type="KEGG" id="csh:Closa_2573"/>
<dbReference type="PaxDb" id="610130-Closa_2573"/>
<evidence type="ECO:0000313" key="1">
    <source>
        <dbReference type="EMBL" id="ADL05140.1"/>
    </source>
</evidence>
<dbReference type="HOGENOM" id="CLU_119953_0_0_9"/>